<dbReference type="InterPro" id="IPR043856">
    <property type="entry name" value="DUF5818"/>
</dbReference>
<name>A0A2A4HYT9_9SPHN</name>
<evidence type="ECO:0000313" key="1">
    <source>
        <dbReference type="EMBL" id="PCG08837.1"/>
    </source>
</evidence>
<reference evidence="1 2" key="1">
    <citation type="submission" date="2017-09" db="EMBL/GenBank/DDBJ databases">
        <title>Sphingomonas ginsenosidimutans KACC 14949, whole genome shotgun sequence.</title>
        <authorList>
            <person name="Feng G."/>
            <person name="Zhu H."/>
        </authorList>
    </citation>
    <scope>NUCLEOTIDE SEQUENCE [LARGE SCALE GENOMIC DNA]</scope>
    <source>
        <strain evidence="1 2">KACC 14949</strain>
    </source>
</reference>
<dbReference type="Pfam" id="PF19135">
    <property type="entry name" value="DUF5818"/>
    <property type="match status" value="1"/>
</dbReference>
<dbReference type="Proteomes" id="UP000218784">
    <property type="component" value="Unassembled WGS sequence"/>
</dbReference>
<dbReference type="RefSeq" id="WP_096612670.1">
    <property type="nucleotide sequence ID" value="NZ_NWVD01000004.1"/>
</dbReference>
<evidence type="ECO:0000313" key="2">
    <source>
        <dbReference type="Proteomes" id="UP000218784"/>
    </source>
</evidence>
<comment type="caution">
    <text evidence="1">The sequence shown here is derived from an EMBL/GenBank/DDBJ whole genome shotgun (WGS) entry which is preliminary data.</text>
</comment>
<sequence length="72" mass="7713">MDASDDAACDRRICESGLLVRDGAALVLRRDAGGVYRLDLPRVPVDHVQKRVRITGVLEADGRVTVEGVAPA</sequence>
<accession>A0A2A4HYT9</accession>
<keyword evidence="2" id="KW-1185">Reference proteome</keyword>
<gene>
    <name evidence="1" type="ORF">COA17_11970</name>
</gene>
<dbReference type="AlphaFoldDB" id="A0A2A4HYT9"/>
<dbReference type="EMBL" id="NWVD01000004">
    <property type="protein sequence ID" value="PCG08837.1"/>
    <property type="molecule type" value="Genomic_DNA"/>
</dbReference>
<organism evidence="1 2">
    <name type="scientific">Sphingomonas ginsenosidimutans</name>
    <dbReference type="NCBI Taxonomy" id="862134"/>
    <lineage>
        <taxon>Bacteria</taxon>
        <taxon>Pseudomonadati</taxon>
        <taxon>Pseudomonadota</taxon>
        <taxon>Alphaproteobacteria</taxon>
        <taxon>Sphingomonadales</taxon>
        <taxon>Sphingomonadaceae</taxon>
        <taxon>Sphingomonas</taxon>
    </lineage>
</organism>
<protein>
    <submittedName>
        <fullName evidence="1">Uncharacterized protein</fullName>
    </submittedName>
</protein>
<proteinExistence type="predicted"/>